<name>A0A8T0I494_CERPU</name>
<feature type="compositionally biased region" description="Basic and acidic residues" evidence="1">
    <location>
        <begin position="1"/>
        <end position="17"/>
    </location>
</feature>
<evidence type="ECO:0000313" key="3">
    <source>
        <dbReference type="Proteomes" id="UP000822688"/>
    </source>
</evidence>
<dbReference type="Proteomes" id="UP000822688">
    <property type="component" value="Chromosome 5"/>
</dbReference>
<evidence type="ECO:0000256" key="1">
    <source>
        <dbReference type="SAM" id="MobiDB-lite"/>
    </source>
</evidence>
<dbReference type="AlphaFoldDB" id="A0A8T0I494"/>
<feature type="compositionally biased region" description="Pro residues" evidence="1">
    <location>
        <begin position="75"/>
        <end position="87"/>
    </location>
</feature>
<gene>
    <name evidence="2" type="ORF">KC19_5G166200</name>
</gene>
<proteinExistence type="predicted"/>
<evidence type="ECO:0000313" key="2">
    <source>
        <dbReference type="EMBL" id="KAG0577581.1"/>
    </source>
</evidence>
<feature type="region of interest" description="Disordered" evidence="1">
    <location>
        <begin position="1"/>
        <end position="106"/>
    </location>
</feature>
<reference evidence="2" key="1">
    <citation type="submission" date="2020-06" db="EMBL/GenBank/DDBJ databases">
        <title>WGS assembly of Ceratodon purpureus strain R40.</title>
        <authorList>
            <person name="Carey S.B."/>
            <person name="Jenkins J."/>
            <person name="Shu S."/>
            <person name="Lovell J.T."/>
            <person name="Sreedasyam A."/>
            <person name="Maumus F."/>
            <person name="Tiley G.P."/>
            <person name="Fernandez-Pozo N."/>
            <person name="Barry K."/>
            <person name="Chen C."/>
            <person name="Wang M."/>
            <person name="Lipzen A."/>
            <person name="Daum C."/>
            <person name="Saski C.A."/>
            <person name="Payton A.C."/>
            <person name="Mcbreen J.C."/>
            <person name="Conrad R.E."/>
            <person name="Kollar L.M."/>
            <person name="Olsson S."/>
            <person name="Huttunen S."/>
            <person name="Landis J.B."/>
            <person name="Wickett N.J."/>
            <person name="Johnson M.G."/>
            <person name="Rensing S.A."/>
            <person name="Grimwood J."/>
            <person name="Schmutz J."/>
            <person name="Mcdaniel S.F."/>
        </authorList>
    </citation>
    <scope>NUCLEOTIDE SEQUENCE</scope>
    <source>
        <strain evidence="2">R40</strain>
    </source>
</reference>
<keyword evidence="3" id="KW-1185">Reference proteome</keyword>
<dbReference type="EMBL" id="CM026425">
    <property type="protein sequence ID" value="KAG0577581.1"/>
    <property type="molecule type" value="Genomic_DNA"/>
</dbReference>
<accession>A0A8T0I494</accession>
<sequence length="106" mass="11198">MSESRTGDGSDADERPLDGPLEAQQCGARHPAPVQDSNERCNRCSGRRPAHAQLGSPGDDDAGIPAGDAARHPCQPTPTPSLLPPHSPYLQELPQSTPSQHLEESS</sequence>
<comment type="caution">
    <text evidence="2">The sequence shown here is derived from an EMBL/GenBank/DDBJ whole genome shotgun (WGS) entry which is preliminary data.</text>
</comment>
<organism evidence="2 3">
    <name type="scientific">Ceratodon purpureus</name>
    <name type="common">Fire moss</name>
    <name type="synonym">Dicranum purpureum</name>
    <dbReference type="NCBI Taxonomy" id="3225"/>
    <lineage>
        <taxon>Eukaryota</taxon>
        <taxon>Viridiplantae</taxon>
        <taxon>Streptophyta</taxon>
        <taxon>Embryophyta</taxon>
        <taxon>Bryophyta</taxon>
        <taxon>Bryophytina</taxon>
        <taxon>Bryopsida</taxon>
        <taxon>Dicranidae</taxon>
        <taxon>Pseudoditrichales</taxon>
        <taxon>Ditrichaceae</taxon>
        <taxon>Ceratodon</taxon>
    </lineage>
</organism>
<protein>
    <submittedName>
        <fullName evidence="2">Uncharacterized protein</fullName>
    </submittedName>
</protein>